<name>A0A371X0K3_9HYPH</name>
<comment type="caution">
    <text evidence="1">The sequence shown here is derived from an EMBL/GenBank/DDBJ whole genome shotgun (WGS) entry which is preliminary data.</text>
</comment>
<evidence type="ECO:0000313" key="2">
    <source>
        <dbReference type="Proteomes" id="UP000264310"/>
    </source>
</evidence>
<protein>
    <submittedName>
        <fullName evidence="1">Uncharacterized protein</fullName>
    </submittedName>
</protein>
<dbReference type="AlphaFoldDB" id="A0A371X0K3"/>
<dbReference type="InterPro" id="IPR046574">
    <property type="entry name" value="DUF6634"/>
</dbReference>
<gene>
    <name evidence="1" type="ORF">DYI37_12225</name>
</gene>
<dbReference type="EMBL" id="QURL01000005">
    <property type="protein sequence ID" value="RFC62736.1"/>
    <property type="molecule type" value="Genomic_DNA"/>
</dbReference>
<evidence type="ECO:0000313" key="1">
    <source>
        <dbReference type="EMBL" id="RFC62736.1"/>
    </source>
</evidence>
<reference evidence="1 2" key="1">
    <citation type="submission" date="2018-08" db="EMBL/GenBank/DDBJ databases">
        <title>Fulvimarina sp. 85, whole genome shotgun sequence.</title>
        <authorList>
            <person name="Tuo L."/>
        </authorList>
    </citation>
    <scope>NUCLEOTIDE SEQUENCE [LARGE SCALE GENOMIC DNA]</scope>
    <source>
        <strain evidence="1 2">85</strain>
    </source>
</reference>
<proteinExistence type="predicted"/>
<accession>A0A371X0K3</accession>
<keyword evidence="2" id="KW-1185">Reference proteome</keyword>
<dbReference type="Proteomes" id="UP000264310">
    <property type="component" value="Unassembled WGS sequence"/>
</dbReference>
<sequence>MSMTIIVTETGELLNLDIHLDRLRRLLADLERIASTGSPKPASLRKAPILNDWTVTTRPTPCLAGTFSGHPRIGDQAAGITSDLWVHAPHHGFARTVSRYYRLGTPAASDEGTAL</sequence>
<dbReference type="Pfam" id="PF20339">
    <property type="entry name" value="DUF6634"/>
    <property type="match status" value="1"/>
</dbReference>
<organism evidence="1 2">
    <name type="scientific">Fulvimarina endophytica</name>
    <dbReference type="NCBI Taxonomy" id="2293836"/>
    <lineage>
        <taxon>Bacteria</taxon>
        <taxon>Pseudomonadati</taxon>
        <taxon>Pseudomonadota</taxon>
        <taxon>Alphaproteobacteria</taxon>
        <taxon>Hyphomicrobiales</taxon>
        <taxon>Aurantimonadaceae</taxon>
        <taxon>Fulvimarina</taxon>
    </lineage>
</organism>